<sequence length="270" mass="31600">MWTRLMMPQDVMSKYSVKTVTNGNVEKHFDNVKNPSMKGETNMKLGRFVNKIQIYTEAVCKEIKDKIPRVLYKRKKNQTQIPFRHFLTYHNYALLSSQSNKKCKQSSSEWDDGKTFYNGHSGNIFVEEQWNKRSKRVQSHFSHTNIQRLSYDWQYKSTEKVVQYDDDQNGQDKILNLPRYSNHLFTDIKYYSPCLSEQYVVGVYSGEGYKCVSVTLYGENVRKLQNNTWLNGTVIDALLLTYVNNEIGYIPAEISNTIRSSTKVKIAKFD</sequence>
<accession>A0AAV0XQS9</accession>
<protein>
    <submittedName>
        <fullName evidence="1">Uncharacterized protein</fullName>
    </submittedName>
</protein>
<dbReference type="AlphaFoldDB" id="A0AAV0XQS9"/>
<dbReference type="Proteomes" id="UP001160148">
    <property type="component" value="Unassembled WGS sequence"/>
</dbReference>
<keyword evidence="2" id="KW-1185">Reference proteome</keyword>
<comment type="caution">
    <text evidence="1">The sequence shown here is derived from an EMBL/GenBank/DDBJ whole genome shotgun (WGS) entry which is preliminary data.</text>
</comment>
<dbReference type="EMBL" id="CARXXK010000317">
    <property type="protein sequence ID" value="CAI6370282.1"/>
    <property type="molecule type" value="Genomic_DNA"/>
</dbReference>
<reference evidence="1 2" key="1">
    <citation type="submission" date="2023-01" db="EMBL/GenBank/DDBJ databases">
        <authorList>
            <person name="Whitehead M."/>
        </authorList>
    </citation>
    <scope>NUCLEOTIDE SEQUENCE [LARGE SCALE GENOMIC DNA]</scope>
</reference>
<gene>
    <name evidence="1" type="ORF">MEUPH1_LOCUS24414</name>
</gene>
<name>A0AAV0XQS9_9HEMI</name>
<organism evidence="1 2">
    <name type="scientific">Macrosiphum euphorbiae</name>
    <name type="common">potato aphid</name>
    <dbReference type="NCBI Taxonomy" id="13131"/>
    <lineage>
        <taxon>Eukaryota</taxon>
        <taxon>Metazoa</taxon>
        <taxon>Ecdysozoa</taxon>
        <taxon>Arthropoda</taxon>
        <taxon>Hexapoda</taxon>
        <taxon>Insecta</taxon>
        <taxon>Pterygota</taxon>
        <taxon>Neoptera</taxon>
        <taxon>Paraneoptera</taxon>
        <taxon>Hemiptera</taxon>
        <taxon>Sternorrhyncha</taxon>
        <taxon>Aphidomorpha</taxon>
        <taxon>Aphidoidea</taxon>
        <taxon>Aphididae</taxon>
        <taxon>Macrosiphini</taxon>
        <taxon>Macrosiphum</taxon>
    </lineage>
</organism>
<evidence type="ECO:0000313" key="1">
    <source>
        <dbReference type="EMBL" id="CAI6370282.1"/>
    </source>
</evidence>
<evidence type="ECO:0000313" key="2">
    <source>
        <dbReference type="Proteomes" id="UP001160148"/>
    </source>
</evidence>
<proteinExistence type="predicted"/>